<dbReference type="InterPro" id="IPR050951">
    <property type="entry name" value="Retrovirus_Pol_polyprotein"/>
</dbReference>
<dbReference type="PANTHER" id="PTHR37984">
    <property type="entry name" value="PROTEIN CBG26694"/>
    <property type="match status" value="1"/>
</dbReference>
<dbReference type="Gene3D" id="2.40.70.10">
    <property type="entry name" value="Acid Proteases"/>
    <property type="match status" value="1"/>
</dbReference>
<dbReference type="InterPro" id="IPR043128">
    <property type="entry name" value="Rev_trsase/Diguanyl_cyclase"/>
</dbReference>
<dbReference type="CDD" id="cd01647">
    <property type="entry name" value="RT_LTR"/>
    <property type="match status" value="1"/>
</dbReference>
<dbReference type="Gene3D" id="3.30.70.270">
    <property type="match status" value="1"/>
</dbReference>
<dbReference type="Gene3D" id="3.10.10.10">
    <property type="entry name" value="HIV Type 1 Reverse Transcriptase, subunit A, domain 1"/>
    <property type="match status" value="1"/>
</dbReference>
<sequence length="292" mass="32867">ELEFDDQSECGSRHDESEFFIGCVHEGKSVTVTDPWTITLGFNNNRDKVVFKIDTGADVSVLPSNIKLSHKMKVTPTKKILKGADGNQLSILGMVKTNISYKNSICDETFYVSAKPGNPLLGKPAIEKLGLLARINQIKSTKNIDWFAKHPALFTGLGSISGEYHIELRENAKPFAIYTPRKVPLPLWDETKAELQKMVKMGVISPVHRATDWCAPMVVVPKKGTKKVRICVDLTKLNENVKRHYYPIHPVDTTLARISGARIYSKLDMNHGFWQMRLSEESQHLTTFLSPF</sequence>
<dbReference type="AlphaFoldDB" id="A0A0A9XYB9"/>
<dbReference type="InterPro" id="IPR043502">
    <property type="entry name" value="DNA/RNA_pol_sf"/>
</dbReference>
<reference evidence="1" key="1">
    <citation type="journal article" date="2014" name="PLoS ONE">
        <title>Transcriptome-Based Identification of ABC Transporters in the Western Tarnished Plant Bug Lygus hesperus.</title>
        <authorList>
            <person name="Hull J.J."/>
            <person name="Chaney K."/>
            <person name="Geib S.M."/>
            <person name="Fabrick J.A."/>
            <person name="Brent C.S."/>
            <person name="Walsh D."/>
            <person name="Lavine L.C."/>
        </authorList>
    </citation>
    <scope>NUCLEOTIDE SEQUENCE</scope>
</reference>
<feature type="non-terminal residue" evidence="1">
    <location>
        <position position="292"/>
    </location>
</feature>
<feature type="non-terminal residue" evidence="1">
    <location>
        <position position="1"/>
    </location>
</feature>
<name>A0A0A9XYB9_LYGHE</name>
<dbReference type="InterPro" id="IPR021109">
    <property type="entry name" value="Peptidase_aspartic_dom_sf"/>
</dbReference>
<proteinExistence type="predicted"/>
<organism evidence="1">
    <name type="scientific">Lygus hesperus</name>
    <name type="common">Western plant bug</name>
    <dbReference type="NCBI Taxonomy" id="30085"/>
    <lineage>
        <taxon>Eukaryota</taxon>
        <taxon>Metazoa</taxon>
        <taxon>Ecdysozoa</taxon>
        <taxon>Arthropoda</taxon>
        <taxon>Hexapoda</taxon>
        <taxon>Insecta</taxon>
        <taxon>Pterygota</taxon>
        <taxon>Neoptera</taxon>
        <taxon>Paraneoptera</taxon>
        <taxon>Hemiptera</taxon>
        <taxon>Heteroptera</taxon>
        <taxon>Panheteroptera</taxon>
        <taxon>Cimicomorpha</taxon>
        <taxon>Miridae</taxon>
        <taxon>Mirini</taxon>
        <taxon>Lygus</taxon>
    </lineage>
</organism>
<protein>
    <submittedName>
        <fullName evidence="1">Uncharacterized protein K02A2.6</fullName>
    </submittedName>
</protein>
<evidence type="ECO:0000313" key="1">
    <source>
        <dbReference type="EMBL" id="JAG24376.1"/>
    </source>
</evidence>
<gene>
    <name evidence="1" type="ORF">CM83_833</name>
</gene>
<dbReference type="PANTHER" id="PTHR37984:SF8">
    <property type="entry name" value="CCHC-TYPE DOMAIN-CONTAINING PROTEIN"/>
    <property type="match status" value="1"/>
</dbReference>
<dbReference type="SUPFAM" id="SSF56672">
    <property type="entry name" value="DNA/RNA polymerases"/>
    <property type="match status" value="1"/>
</dbReference>
<accession>A0A0A9XYB9</accession>
<dbReference type="SUPFAM" id="SSF50630">
    <property type="entry name" value="Acid proteases"/>
    <property type="match status" value="1"/>
</dbReference>
<dbReference type="EMBL" id="GBHO01019228">
    <property type="protein sequence ID" value="JAG24376.1"/>
    <property type="molecule type" value="Transcribed_RNA"/>
</dbReference>
<reference evidence="1" key="2">
    <citation type="submission" date="2014-07" db="EMBL/GenBank/DDBJ databases">
        <authorList>
            <person name="Hull J."/>
        </authorList>
    </citation>
    <scope>NUCLEOTIDE SEQUENCE</scope>
</reference>
<dbReference type="GO" id="GO:0071897">
    <property type="term" value="P:DNA biosynthetic process"/>
    <property type="evidence" value="ECO:0007669"/>
    <property type="project" value="UniProtKB-ARBA"/>
</dbReference>